<feature type="non-terminal residue" evidence="1">
    <location>
        <position position="1"/>
    </location>
</feature>
<dbReference type="AlphaFoldDB" id="X1KYE4"/>
<comment type="caution">
    <text evidence="1">The sequence shown here is derived from an EMBL/GenBank/DDBJ whole genome shotgun (WGS) entry which is preliminary data.</text>
</comment>
<name>X1KYE4_9ZZZZ</name>
<sequence>LFRLGEPPREYLLDTFHFQEVRVELDPFKSESPLELVKKHLENLHPQAKAILTIKGYINSKKAKITEIELANQIKEMTKGRCAEEDYQFRDIYSILENDLFKSFMDKLEQAGYEEKRAEEMRGLVVKAMMEAGMREAEL</sequence>
<dbReference type="EMBL" id="BARV01011752">
    <property type="protein sequence ID" value="GAI11748.1"/>
    <property type="molecule type" value="Genomic_DNA"/>
</dbReference>
<evidence type="ECO:0000313" key="1">
    <source>
        <dbReference type="EMBL" id="GAI11748.1"/>
    </source>
</evidence>
<accession>X1KYE4</accession>
<gene>
    <name evidence="1" type="ORF">S06H3_22121</name>
</gene>
<proteinExistence type="predicted"/>
<reference evidence="1" key="1">
    <citation type="journal article" date="2014" name="Front. Microbiol.">
        <title>High frequency of phylogenetically diverse reductive dehalogenase-homologous genes in deep subseafloor sedimentary metagenomes.</title>
        <authorList>
            <person name="Kawai M."/>
            <person name="Futagami T."/>
            <person name="Toyoda A."/>
            <person name="Takaki Y."/>
            <person name="Nishi S."/>
            <person name="Hori S."/>
            <person name="Arai W."/>
            <person name="Tsubouchi T."/>
            <person name="Morono Y."/>
            <person name="Uchiyama I."/>
            <person name="Ito T."/>
            <person name="Fujiyama A."/>
            <person name="Inagaki F."/>
            <person name="Takami H."/>
        </authorList>
    </citation>
    <scope>NUCLEOTIDE SEQUENCE</scope>
    <source>
        <strain evidence="1">Expedition CK06-06</strain>
    </source>
</reference>
<protein>
    <submittedName>
        <fullName evidence="1">Uncharacterized protein</fullName>
    </submittedName>
</protein>
<organism evidence="1">
    <name type="scientific">marine sediment metagenome</name>
    <dbReference type="NCBI Taxonomy" id="412755"/>
    <lineage>
        <taxon>unclassified sequences</taxon>
        <taxon>metagenomes</taxon>
        <taxon>ecological metagenomes</taxon>
    </lineage>
</organism>